<organism evidence="16 17">
    <name type="scientific">Quercus lobata</name>
    <name type="common">Valley oak</name>
    <dbReference type="NCBI Taxonomy" id="97700"/>
    <lineage>
        <taxon>Eukaryota</taxon>
        <taxon>Viridiplantae</taxon>
        <taxon>Streptophyta</taxon>
        <taxon>Embryophyta</taxon>
        <taxon>Tracheophyta</taxon>
        <taxon>Spermatophyta</taxon>
        <taxon>Magnoliopsida</taxon>
        <taxon>eudicotyledons</taxon>
        <taxon>Gunneridae</taxon>
        <taxon>Pentapetalae</taxon>
        <taxon>rosids</taxon>
        <taxon>fabids</taxon>
        <taxon>Fagales</taxon>
        <taxon>Fagaceae</taxon>
        <taxon>Quercus</taxon>
    </lineage>
</organism>
<evidence type="ECO:0000256" key="1">
    <source>
        <dbReference type="ARBA" id="ARBA00001971"/>
    </source>
</evidence>
<dbReference type="EnsemblPlants" id="QL12p017437:mrna">
    <property type="protein sequence ID" value="QL12p017437:mrna"/>
    <property type="gene ID" value="QL12p017437"/>
</dbReference>
<dbReference type="CDD" id="cd11043">
    <property type="entry name" value="CYP90-like"/>
    <property type="match status" value="1"/>
</dbReference>
<sequence>MPALSASPCLFFPRFPPQTLLTSSNLSLSHFLLFQRPKAHHSIMYLFLQLKVFSELQLVTVGRMWGLCIGALVIISITHFVYRWRNPRCNGKLPPGSMGFPLLGETLQFFTPNTSSDIPPFIKKRMDRYGSIFKTNLVGRPVVISTDPDLNYFIFQQEGVLFQSWYPDTFTEIFGRQNVGSLHGFLYKYLKNMVLNLFGPESLKKMLPEVEQAANRTLQQWSCQDTIELKDATASMIFDLTAKKLISYEPDKSSENLRTNFVAFIQGLISFPLNIPGTAYHKCLQGRKRAMRMLKTMLQERRAMPRKQQSDFFDYVLEELRKDGTILTEAIALDLMFVLLFASFETTSLAITLAIKFLSDHPLVLKQLTEEHEAILNQRENADSGLTWKEYKSMTFTFQFINETVRLANIVPGIFRKALRDIQFKGYTIPASWGVMVCPPAVHLNPVKYKDPLAFDPSRWEGVELNGATKHFMAFGGGIRFCVGTEFTKVQMAVFLHCLVTKYRKIQGNNKQHIALHKQNRAITMLAICVARNTIPEVPTCLHTQQDHWSQAAQDNGQQDNLSAEEGEQL</sequence>
<dbReference type="PANTHER" id="PTHR24286:SF11">
    <property type="entry name" value="CYTOCHROME P450, FAMILY 87, SUBFAMILY A, POLYPEPTIDE 2"/>
    <property type="match status" value="1"/>
</dbReference>
<comment type="similarity">
    <text evidence="3 13">Belongs to the cytochrome P450 family.</text>
</comment>
<keyword evidence="17" id="KW-1185">Reference proteome</keyword>
<comment type="cofactor">
    <cofactor evidence="1 12">
        <name>heme</name>
        <dbReference type="ChEBI" id="CHEBI:30413"/>
    </cofactor>
</comment>
<keyword evidence="7 15" id="KW-1133">Transmembrane helix</keyword>
<reference evidence="16 17" key="1">
    <citation type="journal article" date="2016" name="G3 (Bethesda)">
        <title>First Draft Assembly and Annotation of the Genome of a California Endemic Oak Quercus lobata Nee (Fagaceae).</title>
        <authorList>
            <person name="Sork V.L."/>
            <person name="Fitz-Gibbon S.T."/>
            <person name="Puiu D."/>
            <person name="Crepeau M."/>
            <person name="Gugger P.F."/>
            <person name="Sherman R."/>
            <person name="Stevens K."/>
            <person name="Langley C.H."/>
            <person name="Pellegrini M."/>
            <person name="Salzberg S.L."/>
        </authorList>
    </citation>
    <scope>NUCLEOTIDE SEQUENCE [LARGE SCALE GENOMIC DNA]</scope>
    <source>
        <strain evidence="16 17">cv. SW786</strain>
    </source>
</reference>
<name>A0A7N2N2G5_QUELO</name>
<dbReference type="Gramene" id="QL12p017437:mrna">
    <property type="protein sequence ID" value="QL12p017437:mrna"/>
    <property type="gene ID" value="QL12p017437"/>
</dbReference>
<dbReference type="GO" id="GO:0016705">
    <property type="term" value="F:oxidoreductase activity, acting on paired donors, with incorporation or reduction of molecular oxygen"/>
    <property type="evidence" value="ECO:0007669"/>
    <property type="project" value="InterPro"/>
</dbReference>
<evidence type="ECO:0000256" key="6">
    <source>
        <dbReference type="ARBA" id="ARBA00022723"/>
    </source>
</evidence>
<dbReference type="FunFam" id="1.10.630.10:FF:000020">
    <property type="entry name" value="Cytochrome P450 family protein"/>
    <property type="match status" value="1"/>
</dbReference>
<evidence type="ECO:0000313" key="17">
    <source>
        <dbReference type="Proteomes" id="UP000594261"/>
    </source>
</evidence>
<keyword evidence="10 13" id="KW-0503">Monooxygenase</keyword>
<dbReference type="InterPro" id="IPR036396">
    <property type="entry name" value="Cyt_P450_sf"/>
</dbReference>
<evidence type="ECO:0000256" key="4">
    <source>
        <dbReference type="ARBA" id="ARBA00022617"/>
    </source>
</evidence>
<evidence type="ECO:0000256" key="2">
    <source>
        <dbReference type="ARBA" id="ARBA00004167"/>
    </source>
</evidence>
<feature type="region of interest" description="Disordered" evidence="14">
    <location>
        <begin position="549"/>
        <end position="570"/>
    </location>
</feature>
<dbReference type="InterPro" id="IPR002403">
    <property type="entry name" value="Cyt_P450_E_grp-IV"/>
</dbReference>
<comment type="subcellular location">
    <subcellularLocation>
        <location evidence="2">Membrane</location>
        <topology evidence="2">Single-pass membrane protein</topology>
    </subcellularLocation>
</comment>
<dbReference type="Gene3D" id="1.10.630.10">
    <property type="entry name" value="Cytochrome P450"/>
    <property type="match status" value="1"/>
</dbReference>
<evidence type="ECO:0000256" key="8">
    <source>
        <dbReference type="ARBA" id="ARBA00023002"/>
    </source>
</evidence>
<evidence type="ECO:0000256" key="13">
    <source>
        <dbReference type="RuleBase" id="RU000461"/>
    </source>
</evidence>
<evidence type="ECO:0000256" key="12">
    <source>
        <dbReference type="PIRSR" id="PIRSR602403-1"/>
    </source>
</evidence>
<evidence type="ECO:0000256" key="5">
    <source>
        <dbReference type="ARBA" id="ARBA00022692"/>
    </source>
</evidence>
<keyword evidence="11 15" id="KW-0472">Membrane</keyword>
<keyword evidence="5 15" id="KW-0812">Transmembrane</keyword>
<dbReference type="PRINTS" id="PR00385">
    <property type="entry name" value="P450"/>
</dbReference>
<dbReference type="InterPro" id="IPR017972">
    <property type="entry name" value="Cyt_P450_CS"/>
</dbReference>
<dbReference type="OMA" id="TMIFNLT"/>
<evidence type="ECO:0000313" key="16">
    <source>
        <dbReference type="EnsemblPlants" id="QL12p017437:mrna"/>
    </source>
</evidence>
<dbReference type="FunCoup" id="A0A7N2N2G5">
    <property type="interactions" value="170"/>
</dbReference>
<dbReference type="PROSITE" id="PS00086">
    <property type="entry name" value="CYTOCHROME_P450"/>
    <property type="match status" value="1"/>
</dbReference>
<keyword evidence="8 13" id="KW-0560">Oxidoreductase</keyword>
<feature type="binding site" description="axial binding residue" evidence="12">
    <location>
        <position position="482"/>
    </location>
    <ligand>
        <name>heme</name>
        <dbReference type="ChEBI" id="CHEBI:30413"/>
    </ligand>
    <ligandPart>
        <name>Fe</name>
        <dbReference type="ChEBI" id="CHEBI:18248"/>
    </ligandPart>
</feature>
<feature type="transmembrane region" description="Helical" evidence="15">
    <location>
        <begin position="64"/>
        <end position="82"/>
    </location>
</feature>
<evidence type="ECO:0000256" key="7">
    <source>
        <dbReference type="ARBA" id="ARBA00022989"/>
    </source>
</evidence>
<keyword evidence="9 12" id="KW-0408">Iron</keyword>
<evidence type="ECO:0000256" key="15">
    <source>
        <dbReference type="SAM" id="Phobius"/>
    </source>
</evidence>
<dbReference type="Pfam" id="PF00067">
    <property type="entry name" value="p450"/>
    <property type="match status" value="1"/>
</dbReference>
<feature type="transmembrane region" description="Helical" evidence="15">
    <location>
        <begin position="331"/>
        <end position="355"/>
    </location>
</feature>
<evidence type="ECO:0000256" key="3">
    <source>
        <dbReference type="ARBA" id="ARBA00010617"/>
    </source>
</evidence>
<evidence type="ECO:0000256" key="9">
    <source>
        <dbReference type="ARBA" id="ARBA00023004"/>
    </source>
</evidence>
<dbReference type="GO" id="GO:0010268">
    <property type="term" value="P:brassinosteroid homeostasis"/>
    <property type="evidence" value="ECO:0007669"/>
    <property type="project" value="TreeGrafter"/>
</dbReference>
<dbReference type="AlphaFoldDB" id="A0A7N2N2G5"/>
<dbReference type="SUPFAM" id="SSF48264">
    <property type="entry name" value="Cytochrome P450"/>
    <property type="match status" value="1"/>
</dbReference>
<dbReference type="Proteomes" id="UP000594261">
    <property type="component" value="Chromosome 12"/>
</dbReference>
<dbReference type="PRINTS" id="PR00465">
    <property type="entry name" value="EP450IV"/>
</dbReference>
<evidence type="ECO:0008006" key="18">
    <source>
        <dbReference type="Google" id="ProtNLM"/>
    </source>
</evidence>
<dbReference type="GO" id="GO:0016125">
    <property type="term" value="P:sterol metabolic process"/>
    <property type="evidence" value="ECO:0007669"/>
    <property type="project" value="TreeGrafter"/>
</dbReference>
<evidence type="ECO:0000256" key="10">
    <source>
        <dbReference type="ARBA" id="ARBA00023033"/>
    </source>
</evidence>
<keyword evidence="6 12" id="KW-0479">Metal-binding</keyword>
<dbReference type="GO" id="GO:0020037">
    <property type="term" value="F:heme binding"/>
    <property type="evidence" value="ECO:0007669"/>
    <property type="project" value="InterPro"/>
</dbReference>
<dbReference type="PANTHER" id="PTHR24286">
    <property type="entry name" value="CYTOCHROME P450 26"/>
    <property type="match status" value="1"/>
</dbReference>
<evidence type="ECO:0000256" key="11">
    <source>
        <dbReference type="ARBA" id="ARBA00023136"/>
    </source>
</evidence>
<accession>A0A7N2N2G5</accession>
<dbReference type="GO" id="GO:0016132">
    <property type="term" value="P:brassinosteroid biosynthetic process"/>
    <property type="evidence" value="ECO:0007669"/>
    <property type="project" value="TreeGrafter"/>
</dbReference>
<evidence type="ECO:0000256" key="14">
    <source>
        <dbReference type="SAM" id="MobiDB-lite"/>
    </source>
</evidence>
<dbReference type="GO" id="GO:0004497">
    <property type="term" value="F:monooxygenase activity"/>
    <property type="evidence" value="ECO:0007669"/>
    <property type="project" value="UniProtKB-KW"/>
</dbReference>
<dbReference type="GO" id="GO:0005506">
    <property type="term" value="F:iron ion binding"/>
    <property type="evidence" value="ECO:0007669"/>
    <property type="project" value="InterPro"/>
</dbReference>
<proteinExistence type="inferred from homology"/>
<dbReference type="InParanoid" id="A0A7N2N2G5"/>
<dbReference type="InterPro" id="IPR001128">
    <property type="entry name" value="Cyt_P450"/>
</dbReference>
<dbReference type="GO" id="GO:0016020">
    <property type="term" value="C:membrane"/>
    <property type="evidence" value="ECO:0007669"/>
    <property type="project" value="UniProtKB-SubCell"/>
</dbReference>
<dbReference type="EMBL" id="LRBV02000012">
    <property type="status" value="NOT_ANNOTATED_CDS"/>
    <property type="molecule type" value="Genomic_DNA"/>
</dbReference>
<feature type="compositionally biased region" description="Polar residues" evidence="14">
    <location>
        <begin position="549"/>
        <end position="562"/>
    </location>
</feature>
<protein>
    <recommendedName>
        <fullName evidence="18">Cytochrome P450 87A3</fullName>
    </recommendedName>
</protein>
<reference evidence="16" key="2">
    <citation type="submission" date="2021-01" db="UniProtKB">
        <authorList>
            <consortium name="EnsemblPlants"/>
        </authorList>
    </citation>
    <scope>IDENTIFICATION</scope>
</reference>
<keyword evidence="4 12" id="KW-0349">Heme</keyword>